<dbReference type="InterPro" id="IPR012337">
    <property type="entry name" value="RNaseH-like_sf"/>
</dbReference>
<comment type="caution">
    <text evidence="8">The sequence shown here is derived from an EMBL/GenBank/DDBJ whole genome shotgun (WGS) entry which is preliminary data.</text>
</comment>
<feature type="compositionally biased region" description="Polar residues" evidence="6">
    <location>
        <begin position="1"/>
        <end position="14"/>
    </location>
</feature>
<gene>
    <name evidence="8" type="ORF">QVD17_19698</name>
</gene>
<feature type="domain" description="HAT C-terminal dimerisation" evidence="7">
    <location>
        <begin position="482"/>
        <end position="566"/>
    </location>
</feature>
<keyword evidence="5" id="KW-0539">Nucleus</keyword>
<feature type="compositionally biased region" description="Low complexity" evidence="6">
    <location>
        <begin position="440"/>
        <end position="453"/>
    </location>
</feature>
<dbReference type="GO" id="GO:0008270">
    <property type="term" value="F:zinc ion binding"/>
    <property type="evidence" value="ECO:0007669"/>
    <property type="project" value="UniProtKB-KW"/>
</dbReference>
<dbReference type="Proteomes" id="UP001229421">
    <property type="component" value="Unassembled WGS sequence"/>
</dbReference>
<evidence type="ECO:0000256" key="4">
    <source>
        <dbReference type="ARBA" id="ARBA00022833"/>
    </source>
</evidence>
<dbReference type="Pfam" id="PF05699">
    <property type="entry name" value="Dimer_Tnp_hAT"/>
    <property type="match status" value="1"/>
</dbReference>
<protein>
    <recommendedName>
        <fullName evidence="7">HAT C-terminal dimerisation domain-containing protein</fullName>
    </recommendedName>
</protein>
<reference evidence="8" key="1">
    <citation type="journal article" date="2023" name="bioRxiv">
        <title>Improved chromosome-level genome assembly for marigold (Tagetes erecta).</title>
        <authorList>
            <person name="Jiang F."/>
            <person name="Yuan L."/>
            <person name="Wang S."/>
            <person name="Wang H."/>
            <person name="Xu D."/>
            <person name="Wang A."/>
            <person name="Fan W."/>
        </authorList>
    </citation>
    <scope>NUCLEOTIDE SEQUENCE</scope>
    <source>
        <strain evidence="8">WSJ</strain>
        <tissue evidence="8">Leaf</tissue>
    </source>
</reference>
<keyword evidence="2" id="KW-0479">Metal-binding</keyword>
<comment type="subcellular location">
    <subcellularLocation>
        <location evidence="1">Nucleus</location>
    </subcellularLocation>
</comment>
<keyword evidence="9" id="KW-1185">Reference proteome</keyword>
<dbReference type="SMART" id="SM00614">
    <property type="entry name" value="ZnF_BED"/>
    <property type="match status" value="1"/>
</dbReference>
<dbReference type="PANTHER" id="PTHR46481">
    <property type="entry name" value="ZINC FINGER BED DOMAIN-CONTAINING PROTEIN 4"/>
    <property type="match status" value="1"/>
</dbReference>
<proteinExistence type="predicted"/>
<evidence type="ECO:0000256" key="3">
    <source>
        <dbReference type="ARBA" id="ARBA00022771"/>
    </source>
</evidence>
<dbReference type="PANTHER" id="PTHR46481:SF10">
    <property type="entry name" value="ZINC FINGER BED DOMAIN-CONTAINING PROTEIN 39"/>
    <property type="match status" value="1"/>
</dbReference>
<organism evidence="8 9">
    <name type="scientific">Tagetes erecta</name>
    <name type="common">African marigold</name>
    <dbReference type="NCBI Taxonomy" id="13708"/>
    <lineage>
        <taxon>Eukaryota</taxon>
        <taxon>Viridiplantae</taxon>
        <taxon>Streptophyta</taxon>
        <taxon>Embryophyta</taxon>
        <taxon>Tracheophyta</taxon>
        <taxon>Spermatophyta</taxon>
        <taxon>Magnoliopsida</taxon>
        <taxon>eudicotyledons</taxon>
        <taxon>Gunneridae</taxon>
        <taxon>Pentapetalae</taxon>
        <taxon>asterids</taxon>
        <taxon>campanulids</taxon>
        <taxon>Asterales</taxon>
        <taxon>Asteraceae</taxon>
        <taxon>Asteroideae</taxon>
        <taxon>Heliantheae alliance</taxon>
        <taxon>Tageteae</taxon>
        <taxon>Tagetes</taxon>
    </lineage>
</organism>
<sequence>MQASTSNPKQQGGQNEYEHDYTSMNADEDIDMPDQNVNEKASVEVENDSGHNEGPLKAKRQRRSTVWEDIIEVTLPNGIPKVQCIHCKTHLSVSKGKPTTAWKRHMDGCLKRQQFMQTQRMLNFKPVDVDTTFGEPTPLMAFDAKYDPIKMRESIANWLMATEQPFNTVENDMFVYMMKTANPKFEKLSRNTIKADCFKVYDHEKKKLKGLLRETSNISITTDCWKSSHQKIEYMVITGHFIDKNWRLQKRVLSFVHVPPPRTGLDIAHGIYNCLKEWEIEGKIFSISVDNAAYNDRVVSTLKNNFSRVKKLPCGGRLFHVRCCAHILNLLVKDGLSKIDYVIEEVREAVKYINYSEARRQMFANAAEQLQVHDRKLMIDVPTRWNSTYEMLSLAINFKDVFPRYAEYEPHFKHLPTEQDWTNVKNVCEMLDASIKEATSQKSGSSTGSTTSKPNEETSSSEWDAFGEFLKDDEVVITSKSEVEVYLEEGVLQGNDKVNLNVLDWWNTHKLKYRVLSTLASDILAVPISTVASEATFSAGGRVIDPFRSTLAPTTVEMLLCGGDWIRQKYGIKKKLKVCGNLIWNLDFEDHDFC</sequence>
<feature type="region of interest" description="Disordered" evidence="6">
    <location>
        <begin position="438"/>
        <end position="461"/>
    </location>
</feature>
<keyword evidence="4" id="KW-0862">Zinc</keyword>
<evidence type="ECO:0000256" key="6">
    <source>
        <dbReference type="SAM" id="MobiDB-lite"/>
    </source>
</evidence>
<evidence type="ECO:0000313" key="9">
    <source>
        <dbReference type="Proteomes" id="UP001229421"/>
    </source>
</evidence>
<dbReference type="SUPFAM" id="SSF53098">
    <property type="entry name" value="Ribonuclease H-like"/>
    <property type="match status" value="1"/>
</dbReference>
<evidence type="ECO:0000313" key="8">
    <source>
        <dbReference type="EMBL" id="KAK1424369.1"/>
    </source>
</evidence>
<accession>A0AAD8NXF5</accession>
<dbReference type="EMBL" id="JAUHHV010000005">
    <property type="protein sequence ID" value="KAK1424369.1"/>
    <property type="molecule type" value="Genomic_DNA"/>
</dbReference>
<dbReference type="GO" id="GO:0005634">
    <property type="term" value="C:nucleus"/>
    <property type="evidence" value="ECO:0007669"/>
    <property type="project" value="UniProtKB-SubCell"/>
</dbReference>
<dbReference type="InterPro" id="IPR052035">
    <property type="entry name" value="ZnF_BED_domain_contain"/>
</dbReference>
<name>A0AAD8NXF5_TARER</name>
<keyword evidence="3" id="KW-0863">Zinc-finger</keyword>
<evidence type="ECO:0000256" key="1">
    <source>
        <dbReference type="ARBA" id="ARBA00004123"/>
    </source>
</evidence>
<evidence type="ECO:0000256" key="2">
    <source>
        <dbReference type="ARBA" id="ARBA00022723"/>
    </source>
</evidence>
<dbReference type="InterPro" id="IPR008906">
    <property type="entry name" value="HATC_C_dom"/>
</dbReference>
<dbReference type="AlphaFoldDB" id="A0AAD8NXF5"/>
<evidence type="ECO:0000256" key="5">
    <source>
        <dbReference type="ARBA" id="ARBA00023242"/>
    </source>
</evidence>
<evidence type="ECO:0000259" key="7">
    <source>
        <dbReference type="Pfam" id="PF05699"/>
    </source>
</evidence>
<feature type="region of interest" description="Disordered" evidence="6">
    <location>
        <begin position="1"/>
        <end position="63"/>
    </location>
</feature>
<dbReference type="GO" id="GO:0046983">
    <property type="term" value="F:protein dimerization activity"/>
    <property type="evidence" value="ECO:0007669"/>
    <property type="project" value="InterPro"/>
</dbReference>